<protein>
    <recommendedName>
        <fullName evidence="3">HNHc domain containing protein</fullName>
    </recommendedName>
</protein>
<accession>A0A6J5QJL5</accession>
<reference evidence="1" key="1">
    <citation type="submission" date="2020-05" db="EMBL/GenBank/DDBJ databases">
        <authorList>
            <person name="Chiriac C."/>
            <person name="Salcher M."/>
            <person name="Ghai R."/>
            <person name="Kavagutti S V."/>
        </authorList>
    </citation>
    <scope>NUCLEOTIDE SEQUENCE</scope>
</reference>
<sequence>MKFTRAVKALIDERSRGFCEICCYLAIDGQYHHRRPRGMGGTKRSETGSPVNALYLCQECHAWIESLREHALRNGWLVRQSEDPALTPVNYRGEISTLTNEGRVIPVMPEPRP</sequence>
<name>A0A6J5QJL5_9CAUD</name>
<dbReference type="EMBL" id="LR797421">
    <property type="protein sequence ID" value="CAB4215651.1"/>
    <property type="molecule type" value="Genomic_DNA"/>
</dbReference>
<evidence type="ECO:0000313" key="1">
    <source>
        <dbReference type="EMBL" id="CAB4184819.1"/>
    </source>
</evidence>
<gene>
    <name evidence="1" type="ORF">UFOVP1121_51</name>
    <name evidence="2" type="ORF">UFOVP1482_49</name>
</gene>
<proteinExistence type="predicted"/>
<evidence type="ECO:0000313" key="2">
    <source>
        <dbReference type="EMBL" id="CAB4215651.1"/>
    </source>
</evidence>
<organism evidence="1">
    <name type="scientific">uncultured Caudovirales phage</name>
    <dbReference type="NCBI Taxonomy" id="2100421"/>
    <lineage>
        <taxon>Viruses</taxon>
        <taxon>Duplodnaviria</taxon>
        <taxon>Heunggongvirae</taxon>
        <taxon>Uroviricota</taxon>
        <taxon>Caudoviricetes</taxon>
        <taxon>Peduoviridae</taxon>
        <taxon>Maltschvirus</taxon>
        <taxon>Maltschvirus maltsch</taxon>
    </lineage>
</organism>
<evidence type="ECO:0008006" key="3">
    <source>
        <dbReference type="Google" id="ProtNLM"/>
    </source>
</evidence>
<dbReference type="EMBL" id="LR797067">
    <property type="protein sequence ID" value="CAB4184819.1"/>
    <property type="molecule type" value="Genomic_DNA"/>
</dbReference>